<dbReference type="AlphaFoldDB" id="A0A4Z1SN76"/>
<keyword evidence="3" id="KW-1185">Reference proteome</keyword>
<dbReference type="EMBL" id="VDLU01000004">
    <property type="protein sequence ID" value="TNJ27202.1"/>
    <property type="molecule type" value="Genomic_DNA"/>
</dbReference>
<evidence type="ECO:0000313" key="2">
    <source>
        <dbReference type="EMBL" id="TNJ27202.1"/>
    </source>
</evidence>
<proteinExistence type="predicted"/>
<dbReference type="Proteomes" id="UP000315496">
    <property type="component" value="Chromosome 4"/>
</dbReference>
<protein>
    <submittedName>
        <fullName evidence="2">Uncharacterized protein</fullName>
    </submittedName>
</protein>
<accession>A0A4Z1SN76</accession>
<evidence type="ECO:0000313" key="3">
    <source>
        <dbReference type="Proteomes" id="UP000315496"/>
    </source>
</evidence>
<feature type="region of interest" description="Disordered" evidence="1">
    <location>
        <begin position="53"/>
        <end position="81"/>
    </location>
</feature>
<comment type="caution">
    <text evidence="2">The sequence shown here is derived from an EMBL/GenBank/DDBJ whole genome shotgun (WGS) entry which is preliminary data.</text>
</comment>
<evidence type="ECO:0000256" key="1">
    <source>
        <dbReference type="SAM" id="MobiDB-lite"/>
    </source>
</evidence>
<dbReference type="OrthoDB" id="10549077at2759"/>
<reference evidence="2 3" key="1">
    <citation type="submission" date="2019-05" db="EMBL/GenBank/DDBJ databases">
        <title>The compact genome of Giardia muris reveals important steps in the evolution of intestinal protozoan parasites.</title>
        <authorList>
            <person name="Xu F."/>
            <person name="Jimenez-Gonzalez A."/>
            <person name="Einarsson E."/>
            <person name="Astvaldsson A."/>
            <person name="Peirasmaki D."/>
            <person name="Eckmann L."/>
            <person name="Andersson J.O."/>
            <person name="Svard S.G."/>
            <person name="Jerlstrom-Hultqvist J."/>
        </authorList>
    </citation>
    <scope>NUCLEOTIDE SEQUENCE [LARGE SCALE GENOMIC DNA]</scope>
    <source>
        <strain evidence="2 3">Roberts-Thomson</strain>
    </source>
</reference>
<sequence length="81" mass="8811">MLDTDNRPPKTPLVSRDPDPEIISEFTYEGGASDTDSNSVMIEEDDLLATRRAETPRTAAPVVKGEELSLSDISDVKPLGH</sequence>
<dbReference type="VEuPathDB" id="GiardiaDB:GMRT_14039"/>
<name>A0A4Z1SN76_GIAMU</name>
<organism evidence="2 3">
    <name type="scientific">Giardia muris</name>
    <dbReference type="NCBI Taxonomy" id="5742"/>
    <lineage>
        <taxon>Eukaryota</taxon>
        <taxon>Metamonada</taxon>
        <taxon>Diplomonadida</taxon>
        <taxon>Hexamitidae</taxon>
        <taxon>Giardiinae</taxon>
        <taxon>Giardia</taxon>
    </lineage>
</organism>
<gene>
    <name evidence="2" type="ORF">GMRT_14039</name>
</gene>